<feature type="transmembrane region" description="Helical" evidence="8">
    <location>
        <begin position="36"/>
        <end position="60"/>
    </location>
</feature>
<feature type="transmembrane region" description="Helical" evidence="8">
    <location>
        <begin position="137"/>
        <end position="157"/>
    </location>
</feature>
<dbReference type="PANTHER" id="PTHR48022:SF52">
    <property type="entry name" value="SUGAR TRANSPORTER, PUTATIVE-RELATED"/>
    <property type="match status" value="1"/>
</dbReference>
<dbReference type="EMBL" id="KZ613950">
    <property type="protein sequence ID" value="PMD37068.1"/>
    <property type="molecule type" value="Genomic_DNA"/>
</dbReference>
<feature type="domain" description="Major facilitator superfamily (MFS) profile" evidence="9">
    <location>
        <begin position="1"/>
        <end position="444"/>
    </location>
</feature>
<feature type="transmembrane region" description="Helical" evidence="8">
    <location>
        <begin position="356"/>
        <end position="379"/>
    </location>
</feature>
<evidence type="ECO:0000256" key="2">
    <source>
        <dbReference type="ARBA" id="ARBA00010992"/>
    </source>
</evidence>
<feature type="transmembrane region" description="Helical" evidence="8">
    <location>
        <begin position="321"/>
        <end position="344"/>
    </location>
</feature>
<dbReference type="PROSITE" id="PS00216">
    <property type="entry name" value="SUGAR_TRANSPORT_1"/>
    <property type="match status" value="1"/>
</dbReference>
<dbReference type="Pfam" id="PF00083">
    <property type="entry name" value="Sugar_tr"/>
    <property type="match status" value="1"/>
</dbReference>
<evidence type="ECO:0000256" key="3">
    <source>
        <dbReference type="ARBA" id="ARBA00022448"/>
    </source>
</evidence>
<dbReference type="InterPro" id="IPR005829">
    <property type="entry name" value="Sugar_transporter_CS"/>
</dbReference>
<dbReference type="Proteomes" id="UP000235786">
    <property type="component" value="Unassembled WGS sequence"/>
</dbReference>
<evidence type="ECO:0000313" key="11">
    <source>
        <dbReference type="Proteomes" id="UP000235786"/>
    </source>
</evidence>
<dbReference type="InterPro" id="IPR050360">
    <property type="entry name" value="MFS_Sugar_Transporters"/>
</dbReference>
<evidence type="ECO:0000313" key="10">
    <source>
        <dbReference type="EMBL" id="PMD37068.1"/>
    </source>
</evidence>
<keyword evidence="3" id="KW-0813">Transport</keyword>
<dbReference type="AlphaFoldDB" id="A0A2J6REY3"/>
<dbReference type="OrthoDB" id="6133115at2759"/>
<feature type="transmembrane region" description="Helical" evidence="8">
    <location>
        <begin position="72"/>
        <end position="93"/>
    </location>
</feature>
<evidence type="ECO:0000256" key="6">
    <source>
        <dbReference type="ARBA" id="ARBA00023136"/>
    </source>
</evidence>
<evidence type="ECO:0000256" key="5">
    <source>
        <dbReference type="ARBA" id="ARBA00022989"/>
    </source>
</evidence>
<feature type="transmembrane region" description="Helical" evidence="8">
    <location>
        <begin position="391"/>
        <end position="409"/>
    </location>
</feature>
<dbReference type="GO" id="GO:0016020">
    <property type="term" value="C:membrane"/>
    <property type="evidence" value="ECO:0007669"/>
    <property type="project" value="UniProtKB-SubCell"/>
</dbReference>
<gene>
    <name evidence="10" type="ORF">L207DRAFT_556356</name>
</gene>
<keyword evidence="4 8" id="KW-0812">Transmembrane</keyword>
<keyword evidence="6 8" id="KW-0472">Membrane</keyword>
<dbReference type="InterPro" id="IPR005828">
    <property type="entry name" value="MFS_sugar_transport-like"/>
</dbReference>
<name>A0A2J6REY3_HYAVF</name>
<dbReference type="PANTHER" id="PTHR48022">
    <property type="entry name" value="PLASTIDIC GLUCOSE TRANSPORTER 4"/>
    <property type="match status" value="1"/>
</dbReference>
<evidence type="ECO:0000256" key="8">
    <source>
        <dbReference type="SAM" id="Phobius"/>
    </source>
</evidence>
<evidence type="ECO:0000256" key="4">
    <source>
        <dbReference type="ARBA" id="ARBA00022692"/>
    </source>
</evidence>
<keyword evidence="5 8" id="KW-1133">Transmembrane helix</keyword>
<evidence type="ECO:0000256" key="1">
    <source>
        <dbReference type="ARBA" id="ARBA00004141"/>
    </source>
</evidence>
<dbReference type="InterPro" id="IPR036259">
    <property type="entry name" value="MFS_trans_sf"/>
</dbReference>
<accession>A0A2J6REY3</accession>
<dbReference type="PROSITE" id="PS50850">
    <property type="entry name" value="MFS"/>
    <property type="match status" value="1"/>
</dbReference>
<protein>
    <submittedName>
        <fullName evidence="10">Hexose transporter</fullName>
    </submittedName>
</protein>
<organism evidence="10 11">
    <name type="scientific">Hyaloscypha variabilis (strain UAMH 11265 / GT02V1 / F)</name>
    <name type="common">Meliniomyces variabilis</name>
    <dbReference type="NCBI Taxonomy" id="1149755"/>
    <lineage>
        <taxon>Eukaryota</taxon>
        <taxon>Fungi</taxon>
        <taxon>Dikarya</taxon>
        <taxon>Ascomycota</taxon>
        <taxon>Pezizomycotina</taxon>
        <taxon>Leotiomycetes</taxon>
        <taxon>Helotiales</taxon>
        <taxon>Hyaloscyphaceae</taxon>
        <taxon>Hyaloscypha</taxon>
        <taxon>Hyaloscypha variabilis</taxon>
    </lineage>
</organism>
<feature type="transmembrane region" description="Helical" evidence="8">
    <location>
        <begin position="255"/>
        <end position="277"/>
    </location>
</feature>
<proteinExistence type="inferred from homology"/>
<dbReference type="InterPro" id="IPR020846">
    <property type="entry name" value="MFS_dom"/>
</dbReference>
<feature type="transmembrane region" description="Helical" evidence="8">
    <location>
        <begin position="421"/>
        <end position="440"/>
    </location>
</feature>
<reference evidence="10 11" key="1">
    <citation type="submission" date="2016-04" db="EMBL/GenBank/DDBJ databases">
        <title>A degradative enzymes factory behind the ericoid mycorrhizal symbiosis.</title>
        <authorList>
            <consortium name="DOE Joint Genome Institute"/>
            <person name="Martino E."/>
            <person name="Morin E."/>
            <person name="Grelet G."/>
            <person name="Kuo A."/>
            <person name="Kohler A."/>
            <person name="Daghino S."/>
            <person name="Barry K."/>
            <person name="Choi C."/>
            <person name="Cichocki N."/>
            <person name="Clum A."/>
            <person name="Copeland A."/>
            <person name="Hainaut M."/>
            <person name="Haridas S."/>
            <person name="Labutti K."/>
            <person name="Lindquist E."/>
            <person name="Lipzen A."/>
            <person name="Khouja H.-R."/>
            <person name="Murat C."/>
            <person name="Ohm R."/>
            <person name="Olson A."/>
            <person name="Spatafora J."/>
            <person name="Veneault-Fourrey C."/>
            <person name="Henrissat B."/>
            <person name="Grigoriev I."/>
            <person name="Martin F."/>
            <person name="Perotto S."/>
        </authorList>
    </citation>
    <scope>NUCLEOTIDE SEQUENCE [LARGE SCALE GENOMIC DNA]</scope>
    <source>
        <strain evidence="10 11">F</strain>
    </source>
</reference>
<feature type="region of interest" description="Disordered" evidence="7">
    <location>
        <begin position="473"/>
        <end position="492"/>
    </location>
</feature>
<comment type="subcellular location">
    <subcellularLocation>
        <location evidence="1">Membrane</location>
        <topology evidence="1">Multi-pass membrane protein</topology>
    </subcellularLocation>
</comment>
<evidence type="ECO:0000256" key="7">
    <source>
        <dbReference type="SAM" id="MobiDB-lite"/>
    </source>
</evidence>
<sequence>MGCPNSPLVVANAFSRVNNNCHPVWYKDSGLRTLNFLLLGPMLSSVGFGYDAVMISGLLANNMWFKDLHVPSTTVLGAIIAANSFGAVHWTALVTNLGGFIGTRVILGFVGTGVKVASSILVAELAHPRQRAPITSLWFTFFYVRGITVAWTAYGALNIKNSWTWRLPVVLQALWNVIQLPILLLCPESPRWLAMKGRNDEAKQILAKYHANGDLDDELVNLEYNEILETIAADTNRESNSWLAMIKTKSNTRRTLLVIFIGLSTQWVGNGIVSYYFAPILETVGITSEKQQQGINGGLQIFNWLMAIAGALFSERLGRKTLLLASAIGMLILMILVTALSAVYSKNESAATGKAVIVFLFLFFGSYDIGFSPIPPLYVAEIAPSSIRANYISLYWLTTAIALSFKQFVNPIALAAIAWRYYFIYIAVLVFVIFILALFAPETKGLTLEEVQGLFDDDAAAVTLHAVELAKQQHKESEKEQAWVETKENVSA</sequence>
<comment type="similarity">
    <text evidence="2">Belongs to the major facilitator superfamily. Sugar transporter (TC 2.A.1.1) family.</text>
</comment>
<evidence type="ECO:0000259" key="9">
    <source>
        <dbReference type="PROSITE" id="PS50850"/>
    </source>
</evidence>
<dbReference type="SUPFAM" id="SSF103473">
    <property type="entry name" value="MFS general substrate transporter"/>
    <property type="match status" value="1"/>
</dbReference>
<dbReference type="GO" id="GO:0005351">
    <property type="term" value="F:carbohydrate:proton symporter activity"/>
    <property type="evidence" value="ECO:0007669"/>
    <property type="project" value="TreeGrafter"/>
</dbReference>
<dbReference type="FunFam" id="1.20.1250.20:FF:000134">
    <property type="entry name" value="MFS sugar transporter protein"/>
    <property type="match status" value="1"/>
</dbReference>
<dbReference type="Gene3D" id="1.20.1250.20">
    <property type="entry name" value="MFS general substrate transporter like domains"/>
    <property type="match status" value="1"/>
</dbReference>
<keyword evidence="11" id="KW-1185">Reference proteome</keyword>
<feature type="transmembrane region" description="Helical" evidence="8">
    <location>
        <begin position="105"/>
        <end position="125"/>
    </location>
</feature>